<protein>
    <submittedName>
        <fullName evidence="3">DUF3887 domain-containing protein</fullName>
    </submittedName>
</protein>
<dbReference type="AlphaFoldDB" id="A0A7C3SKG2"/>
<accession>A0A7C3SKG2</accession>
<gene>
    <name evidence="3" type="ORF">ENV62_09210</name>
</gene>
<keyword evidence="1" id="KW-0732">Signal</keyword>
<feature type="domain" description="DUF3887" evidence="2">
    <location>
        <begin position="46"/>
        <end position="121"/>
    </location>
</feature>
<sequence>MLKKWQVGATAVIILLAMVCVGPVRAEVVGQTDAEVQAAVEPMVENLLAGFNDGNYQKYSRDFDPMLKESLPEEKFRQVRTDILNKIGRYQSRQYLGFLNQNRFTAALWKGKFDKTASDVLIKLVTSKRQDKVVIVGLWFQ</sequence>
<dbReference type="Gene3D" id="3.10.450.590">
    <property type="match status" value="1"/>
</dbReference>
<feature type="chain" id="PRO_5028034114" evidence="1">
    <location>
        <begin position="27"/>
        <end position="141"/>
    </location>
</feature>
<evidence type="ECO:0000313" key="3">
    <source>
        <dbReference type="EMBL" id="HGB15399.1"/>
    </source>
</evidence>
<name>A0A7C3SKG2_9BACT</name>
<dbReference type="InterPro" id="IPR024981">
    <property type="entry name" value="DUF3887"/>
</dbReference>
<reference evidence="3" key="1">
    <citation type="journal article" date="2020" name="mSystems">
        <title>Genome- and Community-Level Interaction Insights into Carbon Utilization and Element Cycling Functions of Hydrothermarchaeota in Hydrothermal Sediment.</title>
        <authorList>
            <person name="Zhou Z."/>
            <person name="Liu Y."/>
            <person name="Xu W."/>
            <person name="Pan J."/>
            <person name="Luo Z.H."/>
            <person name="Li M."/>
        </authorList>
    </citation>
    <scope>NUCLEOTIDE SEQUENCE [LARGE SCALE GENOMIC DNA]</scope>
    <source>
        <strain evidence="3">SpSt-776</strain>
    </source>
</reference>
<evidence type="ECO:0000256" key="1">
    <source>
        <dbReference type="SAM" id="SignalP"/>
    </source>
</evidence>
<feature type="signal peptide" evidence="1">
    <location>
        <begin position="1"/>
        <end position="26"/>
    </location>
</feature>
<proteinExistence type="predicted"/>
<evidence type="ECO:0000259" key="2">
    <source>
        <dbReference type="Pfam" id="PF13026"/>
    </source>
</evidence>
<comment type="caution">
    <text evidence="3">The sequence shown here is derived from an EMBL/GenBank/DDBJ whole genome shotgun (WGS) entry which is preliminary data.</text>
</comment>
<dbReference type="Pfam" id="PF13026">
    <property type="entry name" value="DUF3887"/>
    <property type="match status" value="1"/>
</dbReference>
<dbReference type="EMBL" id="DTHB01000053">
    <property type="protein sequence ID" value="HGB15399.1"/>
    <property type="molecule type" value="Genomic_DNA"/>
</dbReference>
<organism evidence="3">
    <name type="scientific">Desulfobacca acetoxidans</name>
    <dbReference type="NCBI Taxonomy" id="60893"/>
    <lineage>
        <taxon>Bacteria</taxon>
        <taxon>Pseudomonadati</taxon>
        <taxon>Thermodesulfobacteriota</taxon>
        <taxon>Desulfobaccia</taxon>
        <taxon>Desulfobaccales</taxon>
        <taxon>Desulfobaccaceae</taxon>
        <taxon>Desulfobacca</taxon>
    </lineage>
</organism>